<reference evidence="2 3" key="1">
    <citation type="submission" date="2020-04" db="EMBL/GenBank/DDBJ databases">
        <authorList>
            <person name="Liu A."/>
        </authorList>
    </citation>
    <scope>NUCLEOTIDE SEQUENCE [LARGE SCALE GENOMIC DNA]</scope>
    <source>
        <strain evidence="2 3">RZ02</strain>
    </source>
</reference>
<keyword evidence="3" id="KW-1185">Reference proteome</keyword>
<dbReference type="RefSeq" id="WP_170013494.1">
    <property type="nucleotide sequence ID" value="NZ_JABCRE010000003.1"/>
</dbReference>
<evidence type="ECO:0000313" key="3">
    <source>
        <dbReference type="Proteomes" id="UP000561181"/>
    </source>
</evidence>
<accession>A0A848QP76</accession>
<dbReference type="Proteomes" id="UP000561181">
    <property type="component" value="Unassembled WGS sequence"/>
</dbReference>
<dbReference type="Gene3D" id="3.40.960.10">
    <property type="entry name" value="VSR Endonuclease"/>
    <property type="match status" value="1"/>
</dbReference>
<dbReference type="InterPro" id="IPR011335">
    <property type="entry name" value="Restrct_endonuc-II-like"/>
</dbReference>
<protein>
    <submittedName>
        <fullName evidence="2">DUF559 domain-containing protein</fullName>
    </submittedName>
</protein>
<feature type="domain" description="DUF559" evidence="1">
    <location>
        <begin position="33"/>
        <end position="137"/>
    </location>
</feature>
<sequence length="168" mass="19115">MTERKKLSLGSGEATKADKTAGWNISEARKDKLYDRARFNRRHPTAAHKQLWAVLKDKGLNNFAFNREVVMGSSVVDFACKTRWLVVEISGETDADHTIEQLSDRKLNDVGVRVMRFSQIEVMEDLDTVVATIGAELDKPFERPRIAAGNTIQFGDNDGEERFHRSRY</sequence>
<dbReference type="PANTHER" id="PTHR38590:SF1">
    <property type="entry name" value="BLL0828 PROTEIN"/>
    <property type="match status" value="1"/>
</dbReference>
<evidence type="ECO:0000259" key="1">
    <source>
        <dbReference type="Pfam" id="PF04480"/>
    </source>
</evidence>
<organism evidence="2 3">
    <name type="scientific">Pontixanthobacter rizhaonensis</name>
    <dbReference type="NCBI Taxonomy" id="2730337"/>
    <lineage>
        <taxon>Bacteria</taxon>
        <taxon>Pseudomonadati</taxon>
        <taxon>Pseudomonadota</taxon>
        <taxon>Alphaproteobacteria</taxon>
        <taxon>Sphingomonadales</taxon>
        <taxon>Erythrobacteraceae</taxon>
        <taxon>Pontixanthobacter</taxon>
    </lineage>
</organism>
<dbReference type="InterPro" id="IPR007569">
    <property type="entry name" value="DUF559"/>
</dbReference>
<evidence type="ECO:0000313" key="2">
    <source>
        <dbReference type="EMBL" id="NMW32699.1"/>
    </source>
</evidence>
<proteinExistence type="predicted"/>
<dbReference type="Pfam" id="PF04480">
    <property type="entry name" value="DUF559"/>
    <property type="match status" value="1"/>
</dbReference>
<dbReference type="InterPro" id="IPR047216">
    <property type="entry name" value="Endonuclease_DUF559_bact"/>
</dbReference>
<comment type="caution">
    <text evidence="2">The sequence shown here is derived from an EMBL/GenBank/DDBJ whole genome shotgun (WGS) entry which is preliminary data.</text>
</comment>
<name>A0A848QP76_9SPHN</name>
<dbReference type="SUPFAM" id="SSF52980">
    <property type="entry name" value="Restriction endonuclease-like"/>
    <property type="match status" value="1"/>
</dbReference>
<dbReference type="AlphaFoldDB" id="A0A848QP76"/>
<gene>
    <name evidence="2" type="ORF">HKD42_11550</name>
</gene>
<dbReference type="EMBL" id="JABCRE010000003">
    <property type="protein sequence ID" value="NMW32699.1"/>
    <property type="molecule type" value="Genomic_DNA"/>
</dbReference>
<dbReference type="PANTHER" id="PTHR38590">
    <property type="entry name" value="BLL0828 PROTEIN"/>
    <property type="match status" value="1"/>
</dbReference>